<evidence type="ECO:0000313" key="2">
    <source>
        <dbReference type="EMBL" id="EKE29614.1"/>
    </source>
</evidence>
<accession>K2GGR5</accession>
<proteinExistence type="predicted"/>
<protein>
    <submittedName>
        <fullName evidence="2">Uncharacterized protein</fullName>
    </submittedName>
</protein>
<evidence type="ECO:0000256" key="1">
    <source>
        <dbReference type="SAM" id="MobiDB-lite"/>
    </source>
</evidence>
<comment type="caution">
    <text evidence="2">The sequence shown here is derived from an EMBL/GenBank/DDBJ whole genome shotgun (WGS) entry which is preliminary data.</text>
</comment>
<dbReference type="AlphaFoldDB" id="K2GGR5"/>
<feature type="region of interest" description="Disordered" evidence="1">
    <location>
        <begin position="1"/>
        <end position="24"/>
    </location>
</feature>
<organism evidence="2">
    <name type="scientific">uncultured bacterium</name>
    <name type="common">gcode 4</name>
    <dbReference type="NCBI Taxonomy" id="1234023"/>
    <lineage>
        <taxon>Bacteria</taxon>
        <taxon>environmental samples</taxon>
    </lineage>
</organism>
<sequence length="159" mass="18748">MIIDKTGENPEEQESSESSGNSPLDWVMDEVTSGVSSRLDPLIEHRRKIGEIDRFIESHFGWVKNPQTEDDYMRYLLVTIFCIAWLAEHTQLDTTKIWDMLKQKVYDICKLFNVEHPANPVVPEGKMSFREWWESTCEKMGRDRPYPDYIFEKIPKEDS</sequence>
<name>K2GGR5_9BACT</name>
<dbReference type="EMBL" id="AMFJ01000137">
    <property type="protein sequence ID" value="EKE29614.1"/>
    <property type="molecule type" value="Genomic_DNA"/>
</dbReference>
<gene>
    <name evidence="2" type="ORF">ACD_2C00137G0004</name>
</gene>
<reference evidence="2" key="1">
    <citation type="journal article" date="2012" name="Science">
        <title>Fermentation, hydrogen, and sulfur metabolism in multiple uncultivated bacterial phyla.</title>
        <authorList>
            <person name="Wrighton K.C."/>
            <person name="Thomas B.C."/>
            <person name="Sharon I."/>
            <person name="Miller C.S."/>
            <person name="Castelle C.J."/>
            <person name="VerBerkmoes N.C."/>
            <person name="Wilkins M.J."/>
            <person name="Hettich R.L."/>
            <person name="Lipton M.S."/>
            <person name="Williams K.H."/>
            <person name="Long P.E."/>
            <person name="Banfield J.F."/>
        </authorList>
    </citation>
    <scope>NUCLEOTIDE SEQUENCE [LARGE SCALE GENOMIC DNA]</scope>
</reference>